<protein>
    <submittedName>
        <fullName evidence="5">Immunoglobulin I-set domain protein</fullName>
    </submittedName>
</protein>
<evidence type="ECO:0000256" key="1">
    <source>
        <dbReference type="ARBA" id="ARBA00022737"/>
    </source>
</evidence>
<dbReference type="Gene3D" id="2.60.40.10">
    <property type="entry name" value="Immunoglobulins"/>
    <property type="match status" value="2"/>
</dbReference>
<dbReference type="CDD" id="cd00096">
    <property type="entry name" value="Ig"/>
    <property type="match status" value="1"/>
</dbReference>
<reference evidence="5 6" key="1">
    <citation type="submission" date="2013-12" db="EMBL/GenBank/DDBJ databases">
        <title>Draft genome of the parsitic nematode Ancylostoma duodenale.</title>
        <authorList>
            <person name="Mitreva M."/>
        </authorList>
    </citation>
    <scope>NUCLEOTIDE SEQUENCE [LARGE SCALE GENOMIC DNA]</scope>
    <source>
        <strain evidence="5 6">Zhejiang</strain>
    </source>
</reference>
<dbReference type="InterPro" id="IPR013098">
    <property type="entry name" value="Ig_I-set"/>
</dbReference>
<feature type="non-terminal residue" evidence="5">
    <location>
        <position position="183"/>
    </location>
</feature>
<dbReference type="GO" id="GO:0098609">
    <property type="term" value="P:cell-cell adhesion"/>
    <property type="evidence" value="ECO:0007669"/>
    <property type="project" value="TreeGrafter"/>
</dbReference>
<feature type="non-terminal residue" evidence="5">
    <location>
        <position position="1"/>
    </location>
</feature>
<organism evidence="5 6">
    <name type="scientific">Ancylostoma duodenale</name>
    <dbReference type="NCBI Taxonomy" id="51022"/>
    <lineage>
        <taxon>Eukaryota</taxon>
        <taxon>Metazoa</taxon>
        <taxon>Ecdysozoa</taxon>
        <taxon>Nematoda</taxon>
        <taxon>Chromadorea</taxon>
        <taxon>Rhabditida</taxon>
        <taxon>Rhabditina</taxon>
        <taxon>Rhabditomorpha</taxon>
        <taxon>Strongyloidea</taxon>
        <taxon>Ancylostomatidae</taxon>
        <taxon>Ancylostomatinae</taxon>
        <taxon>Ancylostoma</taxon>
    </lineage>
</organism>
<dbReference type="Pfam" id="PF07679">
    <property type="entry name" value="I-set"/>
    <property type="match status" value="2"/>
</dbReference>
<keyword evidence="3" id="KW-0732">Signal</keyword>
<dbReference type="PROSITE" id="PS50835">
    <property type="entry name" value="IG_LIKE"/>
    <property type="match status" value="1"/>
</dbReference>
<gene>
    <name evidence="5" type="ORF">ANCDUO_25364</name>
</gene>
<sequence>IFFVYFSIYVFSAGLLRVNVDITSDSTKYDVTSGGLIIHDLKKSDSGSYSCIAKNSYGMTSATARLTSSGMVTSLKFLKGRPAQNSNSGSNLIEYGPTNQSVVIGTNIVIPCEVSADYEANANVMWFMNDELIPATGNPSLRLTNKKGGLLIQQVGPDNIGEYRCTVSADGREESASAFLRII</sequence>
<evidence type="ECO:0000313" key="6">
    <source>
        <dbReference type="Proteomes" id="UP000054047"/>
    </source>
</evidence>
<keyword evidence="6" id="KW-1185">Reference proteome</keyword>
<name>A0A0C2F7X6_9BILA</name>
<dbReference type="SUPFAM" id="SSF48726">
    <property type="entry name" value="Immunoglobulin"/>
    <property type="match status" value="2"/>
</dbReference>
<dbReference type="InterPro" id="IPR003599">
    <property type="entry name" value="Ig_sub"/>
</dbReference>
<dbReference type="InterPro" id="IPR036179">
    <property type="entry name" value="Ig-like_dom_sf"/>
</dbReference>
<evidence type="ECO:0000313" key="5">
    <source>
        <dbReference type="EMBL" id="KIH44610.1"/>
    </source>
</evidence>
<evidence type="ECO:0000256" key="3">
    <source>
        <dbReference type="SAM" id="SignalP"/>
    </source>
</evidence>
<dbReference type="PANTHER" id="PTHR44170:SF56">
    <property type="entry name" value="FIBRONECTIN TYPE-III DOMAIN-CONTAINING PROTEIN"/>
    <property type="match status" value="1"/>
</dbReference>
<dbReference type="PANTHER" id="PTHR44170">
    <property type="entry name" value="PROTEIN SIDEKICK"/>
    <property type="match status" value="1"/>
</dbReference>
<feature type="signal peptide" evidence="3">
    <location>
        <begin position="1"/>
        <end position="17"/>
    </location>
</feature>
<dbReference type="EMBL" id="KN776604">
    <property type="protein sequence ID" value="KIH44610.1"/>
    <property type="molecule type" value="Genomic_DNA"/>
</dbReference>
<evidence type="ECO:0000256" key="2">
    <source>
        <dbReference type="ARBA" id="ARBA00023157"/>
    </source>
</evidence>
<dbReference type="InterPro" id="IPR013783">
    <property type="entry name" value="Ig-like_fold"/>
</dbReference>
<keyword evidence="1" id="KW-0677">Repeat</keyword>
<proteinExistence type="predicted"/>
<evidence type="ECO:0000259" key="4">
    <source>
        <dbReference type="PROSITE" id="PS50835"/>
    </source>
</evidence>
<dbReference type="Proteomes" id="UP000054047">
    <property type="component" value="Unassembled WGS sequence"/>
</dbReference>
<dbReference type="SMART" id="SM00409">
    <property type="entry name" value="IG"/>
    <property type="match status" value="2"/>
</dbReference>
<accession>A0A0C2F7X6</accession>
<feature type="domain" description="Ig-like" evidence="4">
    <location>
        <begin position="82"/>
        <end position="177"/>
    </location>
</feature>
<dbReference type="AlphaFoldDB" id="A0A0C2F7X6"/>
<dbReference type="InterPro" id="IPR007110">
    <property type="entry name" value="Ig-like_dom"/>
</dbReference>
<feature type="chain" id="PRO_5002148787" evidence="3">
    <location>
        <begin position="18"/>
        <end position="183"/>
    </location>
</feature>
<keyword evidence="2" id="KW-1015">Disulfide bond</keyword>
<dbReference type="OrthoDB" id="6612025at2759"/>